<dbReference type="InterPro" id="IPR034660">
    <property type="entry name" value="DinB/YfiT-like"/>
</dbReference>
<sequence>MKSVFKAWTAGRRMYLDFFESCSLETLNKIPNGFNNNLIWNIGHILVTQQKLVYKGANLQGYIPDDMFNRYRSGTKPTVPVTQSEVDEFKYLLISLIDKTEQDYAKGLFVTYNTRITGIGFHLSSIQDAFECNNFHEGLHLGYMKGLRKLV</sequence>
<name>A0A521FPD9_9SPHI</name>
<protein>
    <submittedName>
        <fullName evidence="2">DinB superfamily protein</fullName>
    </submittedName>
</protein>
<dbReference type="OrthoDB" id="4295522at2"/>
<dbReference type="EMBL" id="FXTN01000015">
    <property type="protein sequence ID" value="SMO98063.1"/>
    <property type="molecule type" value="Genomic_DNA"/>
</dbReference>
<accession>A0A521FPD9</accession>
<dbReference type="AlphaFoldDB" id="A0A521FPD9"/>
<dbReference type="SUPFAM" id="SSF109854">
    <property type="entry name" value="DinB/YfiT-like putative metalloenzymes"/>
    <property type="match status" value="1"/>
</dbReference>
<dbReference type="Proteomes" id="UP000320300">
    <property type="component" value="Unassembled WGS sequence"/>
</dbReference>
<gene>
    <name evidence="2" type="ORF">SAMN06265348_115122</name>
</gene>
<evidence type="ECO:0000259" key="1">
    <source>
        <dbReference type="Pfam" id="PF12867"/>
    </source>
</evidence>
<dbReference type="InterPro" id="IPR024775">
    <property type="entry name" value="DinB-like"/>
</dbReference>
<evidence type="ECO:0000313" key="3">
    <source>
        <dbReference type="Proteomes" id="UP000320300"/>
    </source>
</evidence>
<organism evidence="2 3">
    <name type="scientific">Pedobacter westerhofensis</name>
    <dbReference type="NCBI Taxonomy" id="425512"/>
    <lineage>
        <taxon>Bacteria</taxon>
        <taxon>Pseudomonadati</taxon>
        <taxon>Bacteroidota</taxon>
        <taxon>Sphingobacteriia</taxon>
        <taxon>Sphingobacteriales</taxon>
        <taxon>Sphingobacteriaceae</taxon>
        <taxon>Pedobacter</taxon>
    </lineage>
</organism>
<feature type="domain" description="DinB-like" evidence="1">
    <location>
        <begin position="8"/>
        <end position="144"/>
    </location>
</feature>
<evidence type="ECO:0000313" key="2">
    <source>
        <dbReference type="EMBL" id="SMO98063.1"/>
    </source>
</evidence>
<keyword evidence="3" id="KW-1185">Reference proteome</keyword>
<proteinExistence type="predicted"/>
<dbReference type="Pfam" id="PF12867">
    <property type="entry name" value="DinB_2"/>
    <property type="match status" value="1"/>
</dbReference>
<dbReference type="RefSeq" id="WP_142530930.1">
    <property type="nucleotide sequence ID" value="NZ_CBCSJO010000014.1"/>
</dbReference>
<reference evidence="2 3" key="1">
    <citation type="submission" date="2017-05" db="EMBL/GenBank/DDBJ databases">
        <authorList>
            <person name="Varghese N."/>
            <person name="Submissions S."/>
        </authorList>
    </citation>
    <scope>NUCLEOTIDE SEQUENCE [LARGE SCALE GENOMIC DNA]</scope>
    <source>
        <strain evidence="2 3">DSM 19036</strain>
    </source>
</reference>